<sequence>METNRKELLTDDHLNSLLNQAVFKKYPLLILGNLTQNTYYMLTSENFTSTKCSVAGTFDELIESGCSTIHDMDKDLFKKTFSRENLLKEHEKGADKVEIRVIQEGDDGQLRRVEITDFFVEDKESDDVLVVSFNRNM</sequence>
<protein>
    <submittedName>
        <fullName evidence="1">Uncharacterized protein</fullName>
    </submittedName>
</protein>
<evidence type="ECO:0000313" key="1">
    <source>
        <dbReference type="EMBL" id="SEL05435.1"/>
    </source>
</evidence>
<gene>
    <name evidence="1" type="ORF">SAMN02910377_02529</name>
</gene>
<name>A0A1H7M3W7_9FIRM</name>
<accession>A0A1H7M3W7</accession>
<dbReference type="Proteomes" id="UP000182321">
    <property type="component" value="Unassembled WGS sequence"/>
</dbReference>
<dbReference type="RefSeq" id="WP_074792234.1">
    <property type="nucleotide sequence ID" value="NZ_FNZX01000020.1"/>
</dbReference>
<proteinExistence type="predicted"/>
<reference evidence="2" key="1">
    <citation type="submission" date="2016-10" db="EMBL/GenBank/DDBJ databases">
        <authorList>
            <person name="Varghese N."/>
        </authorList>
    </citation>
    <scope>NUCLEOTIDE SEQUENCE [LARGE SCALE GENOMIC DNA]</scope>
    <source>
        <strain evidence="2">ACV-9</strain>
    </source>
</reference>
<dbReference type="EMBL" id="FNZX01000020">
    <property type="protein sequence ID" value="SEL05435.1"/>
    <property type="molecule type" value="Genomic_DNA"/>
</dbReference>
<keyword evidence="2" id="KW-1185">Reference proteome</keyword>
<organism evidence="1 2">
    <name type="scientific">Pseudobutyrivibrio ruminis</name>
    <dbReference type="NCBI Taxonomy" id="46206"/>
    <lineage>
        <taxon>Bacteria</taxon>
        <taxon>Bacillati</taxon>
        <taxon>Bacillota</taxon>
        <taxon>Clostridia</taxon>
        <taxon>Lachnospirales</taxon>
        <taxon>Lachnospiraceae</taxon>
        <taxon>Pseudobutyrivibrio</taxon>
    </lineage>
</organism>
<evidence type="ECO:0000313" key="2">
    <source>
        <dbReference type="Proteomes" id="UP000182321"/>
    </source>
</evidence>
<dbReference type="AlphaFoldDB" id="A0A1H7M3W7"/>